<dbReference type="Gene3D" id="2.20.25.240">
    <property type="match status" value="1"/>
</dbReference>
<reference evidence="1" key="1">
    <citation type="submission" date="2021-02" db="EMBL/GenBank/DDBJ databases">
        <authorList>
            <person name="Nowell W R."/>
        </authorList>
    </citation>
    <scope>NUCLEOTIDE SEQUENCE</scope>
</reference>
<gene>
    <name evidence="1" type="ORF">KQP761_LOCUS34609</name>
</gene>
<dbReference type="AlphaFoldDB" id="A0A816GEK8"/>
<protein>
    <recommendedName>
        <fullName evidence="3">FLYWCH-type domain-containing protein</fullName>
    </recommendedName>
</protein>
<sequence>MSATFIESTHGKIHLCYLGYRYYGKRKNQNGSEYWICVKCSATATRFADLSVVVRDEHTHLPDGTDKEVLEMRKNLKRKVIEESGSIGRIVEEAYHAIHAQPQSIDLIINLPAIHTILIAHFFSSKQSTESKSSAVKIKLFRKKKQLKLKNNQWQVKLTLHLTINMATAFIDGTHIYNEILAHVPQLHIFDFCICTDTDIDRLTHQLSKDDIQRAFTNTRYQEVNCMVQCRDVRAICHIFSLPFMFDYRGCIGNIFPSTDFSHVSRLTVLDESAYEHEFLNRIAWSFPFLKNLCFINFESQSQISNKLNSNRNQLNSIVKYPHLGFNLTEFVLIMSSNFSIKPKHIYFA</sequence>
<accession>A0A816GEK8</accession>
<dbReference type="EMBL" id="CAJNOW010019478">
    <property type="protein sequence ID" value="CAF1672698.1"/>
    <property type="molecule type" value="Genomic_DNA"/>
</dbReference>
<evidence type="ECO:0000313" key="2">
    <source>
        <dbReference type="Proteomes" id="UP000663834"/>
    </source>
</evidence>
<dbReference type="Proteomes" id="UP000663834">
    <property type="component" value="Unassembled WGS sequence"/>
</dbReference>
<proteinExistence type="predicted"/>
<comment type="caution">
    <text evidence="1">The sequence shown here is derived from an EMBL/GenBank/DDBJ whole genome shotgun (WGS) entry which is preliminary data.</text>
</comment>
<evidence type="ECO:0008006" key="3">
    <source>
        <dbReference type="Google" id="ProtNLM"/>
    </source>
</evidence>
<evidence type="ECO:0000313" key="1">
    <source>
        <dbReference type="EMBL" id="CAF1672698.1"/>
    </source>
</evidence>
<name>A0A816GEK8_9BILA</name>
<organism evidence="1 2">
    <name type="scientific">Rotaria magnacalcarata</name>
    <dbReference type="NCBI Taxonomy" id="392030"/>
    <lineage>
        <taxon>Eukaryota</taxon>
        <taxon>Metazoa</taxon>
        <taxon>Spiralia</taxon>
        <taxon>Gnathifera</taxon>
        <taxon>Rotifera</taxon>
        <taxon>Eurotatoria</taxon>
        <taxon>Bdelloidea</taxon>
        <taxon>Philodinida</taxon>
        <taxon>Philodinidae</taxon>
        <taxon>Rotaria</taxon>
    </lineage>
</organism>